<evidence type="ECO:0000256" key="4">
    <source>
        <dbReference type="RuleBase" id="RU361169"/>
    </source>
</evidence>
<dbReference type="GO" id="GO:0005975">
    <property type="term" value="P:carbohydrate metabolic process"/>
    <property type="evidence" value="ECO:0007669"/>
    <property type="project" value="InterPro"/>
</dbReference>
<dbReference type="PANTHER" id="PTHR31339">
    <property type="entry name" value="PECTIN LYASE-RELATED"/>
    <property type="match status" value="1"/>
</dbReference>
<dbReference type="Proteomes" id="UP000019918">
    <property type="component" value="Unassembled WGS sequence"/>
</dbReference>
<accession>A0A014N8F8</accession>
<sequence length="430" mass="47104">MAILNISDFGAVPDASSLSTRAIQAAIDRASAGDTVLIPAGRFLTGSLFLKSHLTLKLAENAVLLGSQQLEDYPPIATRVAGIDMTWPAGIININQCQNVTVSGPGTVDGQGAIWWHKFWGEDENGGMLAEYNQQDLRWVVDYDCQRPRNVVVYQSHSVALDSFTSRESGFWNIHVCYAKQVVLQGLRVENSAGPSTDGIDIDSSEQVRVQGCSVSCNDDNICIKSGRGAEAQQLARTARDITIRDCQLLKGSGITLGSETSGGIENIIIEHNRFSGTGVGFRIKSARNRGGWIKNIIVRHLTMEDVCYPFMLQLNWFPQYSYSQQSAGTEQPSHWRKLSEGVEGLAGLTKVENILVSHVTSRLTRADGFSRAFFIEGAVEQPITTLHFSHISVQAQEFGKIAGVKDLMFNQVSVDAPAITLAENDIYHR</sequence>
<evidence type="ECO:0000256" key="2">
    <source>
        <dbReference type="ARBA" id="ARBA00022801"/>
    </source>
</evidence>
<dbReference type="RefSeq" id="WP_034937182.1">
    <property type="nucleotide sequence ID" value="NZ_JFHN01000045.1"/>
</dbReference>
<dbReference type="EMBL" id="JFHN01000045">
    <property type="protein sequence ID" value="EXU75653.1"/>
    <property type="molecule type" value="Genomic_DNA"/>
</dbReference>
<organism evidence="5 6">
    <name type="scientific">Erwinia mallotivora</name>
    <dbReference type="NCBI Taxonomy" id="69222"/>
    <lineage>
        <taxon>Bacteria</taxon>
        <taxon>Pseudomonadati</taxon>
        <taxon>Pseudomonadota</taxon>
        <taxon>Gammaproteobacteria</taxon>
        <taxon>Enterobacterales</taxon>
        <taxon>Erwiniaceae</taxon>
        <taxon>Erwinia</taxon>
    </lineage>
</organism>
<keyword evidence="6" id="KW-1185">Reference proteome</keyword>
<name>A0A014N8F8_9GAMM</name>
<dbReference type="PATRIC" id="fig|69222.5.peg.2280"/>
<dbReference type="InterPro" id="IPR000743">
    <property type="entry name" value="Glyco_hydro_28"/>
</dbReference>
<gene>
    <name evidence="5" type="ORF">BG55_10960</name>
</gene>
<dbReference type="InterPro" id="IPR051801">
    <property type="entry name" value="GH28_Enzymes"/>
</dbReference>
<evidence type="ECO:0000256" key="3">
    <source>
        <dbReference type="ARBA" id="ARBA00023295"/>
    </source>
</evidence>
<dbReference type="SMART" id="SM00710">
    <property type="entry name" value="PbH1"/>
    <property type="match status" value="4"/>
</dbReference>
<dbReference type="InterPro" id="IPR012334">
    <property type="entry name" value="Pectin_lyas_fold"/>
</dbReference>
<dbReference type="Pfam" id="PF00295">
    <property type="entry name" value="Glyco_hydro_28"/>
    <property type="match status" value="1"/>
</dbReference>
<keyword evidence="3 4" id="KW-0326">Glycosidase</keyword>
<dbReference type="PANTHER" id="PTHR31339:SF9">
    <property type="entry name" value="PLASMIN AND FIBRONECTIN-BINDING PROTEIN A"/>
    <property type="match status" value="1"/>
</dbReference>
<dbReference type="AlphaFoldDB" id="A0A014N8F8"/>
<dbReference type="Gene3D" id="2.160.20.10">
    <property type="entry name" value="Single-stranded right-handed beta-helix, Pectin lyase-like"/>
    <property type="match status" value="1"/>
</dbReference>
<keyword evidence="2 4" id="KW-0378">Hydrolase</keyword>
<comment type="similarity">
    <text evidence="1 4">Belongs to the glycosyl hydrolase 28 family.</text>
</comment>
<comment type="caution">
    <text evidence="5">The sequence shown here is derived from an EMBL/GenBank/DDBJ whole genome shotgun (WGS) entry which is preliminary data.</text>
</comment>
<dbReference type="InterPro" id="IPR006626">
    <property type="entry name" value="PbH1"/>
</dbReference>
<protein>
    <submittedName>
        <fullName evidence="5">Glycoside hydrolase</fullName>
    </submittedName>
</protein>
<dbReference type="OrthoDB" id="9795222at2"/>
<evidence type="ECO:0000256" key="1">
    <source>
        <dbReference type="ARBA" id="ARBA00008834"/>
    </source>
</evidence>
<dbReference type="STRING" id="69222.BG55_10960"/>
<reference evidence="5 6" key="1">
    <citation type="submission" date="2014-02" db="EMBL/GenBank/DDBJ databases">
        <title>Draft genome of Erwinia mallotivora strain BT-MARDI, a papaya dieback pathogen.</title>
        <authorList>
            <person name="Redzuan R."/>
            <person name="Abu Bakar N."/>
            <person name="Badrun R."/>
            <person name="Mohd Raih M.F."/>
            <person name="Rozano L."/>
            <person name="Mat Amin N."/>
        </authorList>
    </citation>
    <scope>NUCLEOTIDE SEQUENCE [LARGE SCALE GENOMIC DNA]</scope>
    <source>
        <strain evidence="5 6">BT-MARDI</strain>
    </source>
</reference>
<proteinExistence type="inferred from homology"/>
<dbReference type="SUPFAM" id="SSF51126">
    <property type="entry name" value="Pectin lyase-like"/>
    <property type="match status" value="1"/>
</dbReference>
<dbReference type="InterPro" id="IPR011050">
    <property type="entry name" value="Pectin_lyase_fold/virulence"/>
</dbReference>
<evidence type="ECO:0000313" key="5">
    <source>
        <dbReference type="EMBL" id="EXU75653.1"/>
    </source>
</evidence>
<dbReference type="GO" id="GO:0004650">
    <property type="term" value="F:polygalacturonase activity"/>
    <property type="evidence" value="ECO:0007669"/>
    <property type="project" value="InterPro"/>
</dbReference>
<evidence type="ECO:0000313" key="6">
    <source>
        <dbReference type="Proteomes" id="UP000019918"/>
    </source>
</evidence>